<protein>
    <submittedName>
        <fullName evidence="4">LytR/AlgR family response regulator transcription factor</fullName>
    </submittedName>
</protein>
<keyword evidence="1" id="KW-0597">Phosphoprotein</keyword>
<feature type="domain" description="HTH LytTR-type" evidence="3">
    <location>
        <begin position="138"/>
        <end position="235"/>
    </location>
</feature>
<dbReference type="Pfam" id="PF00072">
    <property type="entry name" value="Response_reg"/>
    <property type="match status" value="1"/>
</dbReference>
<dbReference type="InterPro" id="IPR011006">
    <property type="entry name" value="CheY-like_superfamily"/>
</dbReference>
<dbReference type="Gene3D" id="3.40.50.2300">
    <property type="match status" value="1"/>
</dbReference>
<dbReference type="SUPFAM" id="SSF52172">
    <property type="entry name" value="CheY-like"/>
    <property type="match status" value="1"/>
</dbReference>
<dbReference type="SMART" id="SM00448">
    <property type="entry name" value="REC"/>
    <property type="match status" value="1"/>
</dbReference>
<dbReference type="PANTHER" id="PTHR37299:SF1">
    <property type="entry name" value="STAGE 0 SPORULATION PROTEIN A HOMOLOG"/>
    <property type="match status" value="1"/>
</dbReference>
<evidence type="ECO:0000259" key="2">
    <source>
        <dbReference type="PROSITE" id="PS50110"/>
    </source>
</evidence>
<accession>A0ABW5LQI2</accession>
<dbReference type="Proteomes" id="UP001597508">
    <property type="component" value="Unassembled WGS sequence"/>
</dbReference>
<dbReference type="EMBL" id="JBHULH010000003">
    <property type="protein sequence ID" value="MFD2567042.1"/>
    <property type="molecule type" value="Genomic_DNA"/>
</dbReference>
<feature type="modified residue" description="4-aspartylphosphate" evidence="1">
    <location>
        <position position="55"/>
    </location>
</feature>
<name>A0ABW5LQI2_9FLAO</name>
<keyword evidence="5" id="KW-1185">Reference proteome</keyword>
<dbReference type="InterPro" id="IPR046947">
    <property type="entry name" value="LytR-like"/>
</dbReference>
<dbReference type="PROSITE" id="PS50110">
    <property type="entry name" value="RESPONSE_REGULATORY"/>
    <property type="match status" value="1"/>
</dbReference>
<organism evidence="4 5">
    <name type="scientific">Pseudotenacibaculum haliotis</name>
    <dbReference type="NCBI Taxonomy" id="1862138"/>
    <lineage>
        <taxon>Bacteria</taxon>
        <taxon>Pseudomonadati</taxon>
        <taxon>Bacteroidota</taxon>
        <taxon>Flavobacteriia</taxon>
        <taxon>Flavobacteriales</taxon>
        <taxon>Flavobacteriaceae</taxon>
        <taxon>Pseudotenacibaculum</taxon>
    </lineage>
</organism>
<dbReference type="PANTHER" id="PTHR37299">
    <property type="entry name" value="TRANSCRIPTIONAL REGULATOR-RELATED"/>
    <property type="match status" value="1"/>
</dbReference>
<evidence type="ECO:0000259" key="3">
    <source>
        <dbReference type="PROSITE" id="PS50930"/>
    </source>
</evidence>
<evidence type="ECO:0000313" key="4">
    <source>
        <dbReference type="EMBL" id="MFD2567042.1"/>
    </source>
</evidence>
<dbReference type="Gene3D" id="2.40.50.1020">
    <property type="entry name" value="LytTr DNA-binding domain"/>
    <property type="match status" value="1"/>
</dbReference>
<evidence type="ECO:0000313" key="5">
    <source>
        <dbReference type="Proteomes" id="UP001597508"/>
    </source>
</evidence>
<gene>
    <name evidence="4" type="ORF">ACFSRZ_06635</name>
</gene>
<sequence>MRSTCVIIDDEPLAVELMEAYVSKIPQLELVVTCSNALDAYEVLKTKEIDLLFLDIQMPNITGIEFLKSISNPPKVILTTAYREYALESYELEVVDYLLKPIPFDRFFKAVDKFFKTVKTTVQPKQQPIVESLKRDYLFVNVNKKHHKLHYDEILYAESLKDYIRIHTQDQVLVTKQKISEFETLLPSFFLRTHRSYIVNTHKVTAYTQQDVEIGKIEIPIGISYKKEVIDILRLDQ</sequence>
<proteinExistence type="predicted"/>
<dbReference type="PROSITE" id="PS50930">
    <property type="entry name" value="HTH_LYTTR"/>
    <property type="match status" value="1"/>
</dbReference>
<dbReference type="SMART" id="SM00850">
    <property type="entry name" value="LytTR"/>
    <property type="match status" value="1"/>
</dbReference>
<evidence type="ECO:0000256" key="1">
    <source>
        <dbReference type="PROSITE-ProRule" id="PRU00169"/>
    </source>
</evidence>
<dbReference type="InterPro" id="IPR001789">
    <property type="entry name" value="Sig_transdc_resp-reg_receiver"/>
</dbReference>
<dbReference type="Pfam" id="PF04397">
    <property type="entry name" value="LytTR"/>
    <property type="match status" value="1"/>
</dbReference>
<feature type="domain" description="Response regulatory" evidence="2">
    <location>
        <begin position="4"/>
        <end position="115"/>
    </location>
</feature>
<dbReference type="RefSeq" id="WP_379665752.1">
    <property type="nucleotide sequence ID" value="NZ_JBHULH010000003.1"/>
</dbReference>
<reference evidence="5" key="1">
    <citation type="journal article" date="2019" name="Int. J. Syst. Evol. Microbiol.">
        <title>The Global Catalogue of Microorganisms (GCM) 10K type strain sequencing project: providing services to taxonomists for standard genome sequencing and annotation.</title>
        <authorList>
            <consortium name="The Broad Institute Genomics Platform"/>
            <consortium name="The Broad Institute Genome Sequencing Center for Infectious Disease"/>
            <person name="Wu L."/>
            <person name="Ma J."/>
        </authorList>
    </citation>
    <scope>NUCLEOTIDE SEQUENCE [LARGE SCALE GENOMIC DNA]</scope>
    <source>
        <strain evidence="5">KCTC 52127</strain>
    </source>
</reference>
<dbReference type="InterPro" id="IPR007492">
    <property type="entry name" value="LytTR_DNA-bd_dom"/>
</dbReference>
<comment type="caution">
    <text evidence="4">The sequence shown here is derived from an EMBL/GenBank/DDBJ whole genome shotgun (WGS) entry which is preliminary data.</text>
</comment>